<sequence>MDRKIENLVVAIENAPESAAVLAKKLAQRTSERDEAAARLKRLTTTAELTVVDITTLIDQLGGIVKALRHATAEERAEIYEALALKLTYEPEPRLVRVDVDQALGVWMCPRADLDHNPTVVLRTKFALR</sequence>
<accession>A0A418KLM9</accession>
<reference evidence="1 2" key="1">
    <citation type="submission" date="2018-09" db="EMBL/GenBank/DDBJ databases">
        <title>Isolation, diversity and antifungal activity of actinobacteria from wheat.</title>
        <authorList>
            <person name="Han C."/>
        </authorList>
    </citation>
    <scope>NUCLEOTIDE SEQUENCE [LARGE SCALE GENOMIC DNA]</scope>
    <source>
        <strain evidence="1 2">NEAU-YY265</strain>
    </source>
</reference>
<gene>
    <name evidence="1" type="ORF">DY240_20880</name>
</gene>
<comment type="caution">
    <text evidence="1">The sequence shown here is derived from an EMBL/GenBank/DDBJ whole genome shotgun (WGS) entry which is preliminary data.</text>
</comment>
<dbReference type="EMBL" id="QUAL01000187">
    <property type="protein sequence ID" value="RIQ18828.1"/>
    <property type="molecule type" value="Genomic_DNA"/>
</dbReference>
<dbReference type="Proteomes" id="UP000284057">
    <property type="component" value="Unassembled WGS sequence"/>
</dbReference>
<dbReference type="RefSeq" id="WP_119661774.1">
    <property type="nucleotide sequence ID" value="NZ_QUAL01000187.1"/>
</dbReference>
<evidence type="ECO:0000313" key="1">
    <source>
        <dbReference type="EMBL" id="RIQ18828.1"/>
    </source>
</evidence>
<keyword evidence="2" id="KW-1185">Reference proteome</keyword>
<organism evidence="1 2">
    <name type="scientific">Jiangella rhizosphaerae</name>
    <dbReference type="NCBI Taxonomy" id="2293569"/>
    <lineage>
        <taxon>Bacteria</taxon>
        <taxon>Bacillati</taxon>
        <taxon>Actinomycetota</taxon>
        <taxon>Actinomycetes</taxon>
        <taxon>Jiangellales</taxon>
        <taxon>Jiangellaceae</taxon>
        <taxon>Jiangella</taxon>
    </lineage>
</organism>
<proteinExistence type="predicted"/>
<dbReference type="OrthoDB" id="9785707at2"/>
<name>A0A418KLM9_9ACTN</name>
<protein>
    <submittedName>
        <fullName evidence="1">Uncharacterized protein</fullName>
    </submittedName>
</protein>
<dbReference type="AlphaFoldDB" id="A0A418KLM9"/>
<evidence type="ECO:0000313" key="2">
    <source>
        <dbReference type="Proteomes" id="UP000284057"/>
    </source>
</evidence>